<keyword evidence="2" id="KW-0812">Transmembrane</keyword>
<evidence type="ECO:0000313" key="5">
    <source>
        <dbReference type="Proteomes" id="UP000629619"/>
    </source>
</evidence>
<reference evidence="4" key="1">
    <citation type="submission" date="2021-01" db="EMBL/GenBank/DDBJ databases">
        <title>Whole genome shotgun sequence of Actinoplanes siamensis NBRC 109076.</title>
        <authorList>
            <person name="Komaki H."/>
            <person name="Tamura T."/>
        </authorList>
    </citation>
    <scope>NUCLEOTIDE SEQUENCE</scope>
    <source>
        <strain evidence="4">NBRC 109076</strain>
    </source>
</reference>
<protein>
    <recommendedName>
        <fullName evidence="6">Secreted protein</fullName>
    </recommendedName>
</protein>
<organism evidence="4 5">
    <name type="scientific">Actinoplanes siamensis</name>
    <dbReference type="NCBI Taxonomy" id="1223317"/>
    <lineage>
        <taxon>Bacteria</taxon>
        <taxon>Bacillati</taxon>
        <taxon>Actinomycetota</taxon>
        <taxon>Actinomycetes</taxon>
        <taxon>Micromonosporales</taxon>
        <taxon>Micromonosporaceae</taxon>
        <taxon>Actinoplanes</taxon>
    </lineage>
</organism>
<name>A0A919N4W4_9ACTN</name>
<evidence type="ECO:0000256" key="2">
    <source>
        <dbReference type="SAM" id="Phobius"/>
    </source>
</evidence>
<dbReference type="AlphaFoldDB" id="A0A919N4W4"/>
<keyword evidence="5" id="KW-1185">Reference proteome</keyword>
<feature type="chain" id="PRO_5037564524" description="Secreted protein" evidence="3">
    <location>
        <begin position="35"/>
        <end position="236"/>
    </location>
</feature>
<evidence type="ECO:0000313" key="4">
    <source>
        <dbReference type="EMBL" id="GIF04411.1"/>
    </source>
</evidence>
<dbReference type="EMBL" id="BOMW01000019">
    <property type="protein sequence ID" value="GIF04411.1"/>
    <property type="molecule type" value="Genomic_DNA"/>
</dbReference>
<evidence type="ECO:0000256" key="1">
    <source>
        <dbReference type="SAM" id="MobiDB-lite"/>
    </source>
</evidence>
<gene>
    <name evidence="4" type="ORF">Asi03nite_19490</name>
</gene>
<feature type="signal peptide" evidence="3">
    <location>
        <begin position="1"/>
        <end position="34"/>
    </location>
</feature>
<feature type="region of interest" description="Disordered" evidence="1">
    <location>
        <begin position="34"/>
        <end position="56"/>
    </location>
</feature>
<dbReference type="Proteomes" id="UP000629619">
    <property type="component" value="Unassembled WGS sequence"/>
</dbReference>
<feature type="compositionally biased region" description="Polar residues" evidence="1">
    <location>
        <begin position="39"/>
        <end position="51"/>
    </location>
</feature>
<keyword evidence="2" id="KW-1133">Transmembrane helix</keyword>
<evidence type="ECO:0000256" key="3">
    <source>
        <dbReference type="SAM" id="SignalP"/>
    </source>
</evidence>
<keyword evidence="3" id="KW-0732">Signal</keyword>
<evidence type="ECO:0008006" key="6">
    <source>
        <dbReference type="Google" id="ProtNLM"/>
    </source>
</evidence>
<keyword evidence="2" id="KW-0472">Membrane</keyword>
<accession>A0A919N4W4</accession>
<feature type="transmembrane region" description="Helical" evidence="2">
    <location>
        <begin position="210"/>
        <end position="232"/>
    </location>
</feature>
<dbReference type="RefSeq" id="WP_203678208.1">
    <property type="nucleotide sequence ID" value="NZ_BOMW01000019.1"/>
</dbReference>
<sequence length="236" mass="24957">MVVRRARKRFAAGIGALAIAAAVTLGTTPAVAHAAPAGQTGSVKAESTTKPTAKPQPDTILITGEQIPESGIKVLQAEDPKLFRMLFDEVGWLASATPQTAAPQKGKMGPKYTVQILIKEKATQLYDLYPLATGGPRAHRPAAQPSGKKSDGWFYGRLSLSESLRLSGVPLKSKPDVVNGGIGGGVGKKLAADTDPMEDANQMFGEFRRLFLLNGAVLLIILTGLAGMAFLIRRRV</sequence>
<comment type="caution">
    <text evidence="4">The sequence shown here is derived from an EMBL/GenBank/DDBJ whole genome shotgun (WGS) entry which is preliminary data.</text>
</comment>
<proteinExistence type="predicted"/>